<evidence type="ECO:0000256" key="1">
    <source>
        <dbReference type="SAM" id="MobiDB-lite"/>
    </source>
</evidence>
<dbReference type="EMBL" id="LNAM01000195">
    <property type="protein sequence ID" value="KSV57921.1"/>
    <property type="molecule type" value="Genomic_DNA"/>
</dbReference>
<proteinExistence type="predicted"/>
<dbReference type="Gene3D" id="1.10.10.60">
    <property type="entry name" value="Homeodomain-like"/>
    <property type="match status" value="1"/>
</dbReference>
<comment type="caution">
    <text evidence="2">The sequence shown here is derived from an EMBL/GenBank/DDBJ whole genome shotgun (WGS) entry which is preliminary data.</text>
</comment>
<accession>A0A0V8QBI4</accession>
<protein>
    <recommendedName>
        <fullName evidence="4">Resolvase HTH domain-containing protein</fullName>
    </recommendedName>
</protein>
<dbReference type="RefSeq" id="WP_058353849.1">
    <property type="nucleotide sequence ID" value="NZ_CABMMD010000195.1"/>
</dbReference>
<gene>
    <name evidence="2" type="ORF">ASU35_14880</name>
</gene>
<sequence length="108" mass="13111">MVEIKDSDIFADYEEQYDYIDEEWVDREIEKQHKEKEQERKKEWDKKHNIHRDERGRLNKGALLASKDSCNEKEILQWYDSGMAVKEIVDCMKCSKSTVYNVIKKHRK</sequence>
<evidence type="ECO:0008006" key="4">
    <source>
        <dbReference type="Google" id="ProtNLM"/>
    </source>
</evidence>
<dbReference type="AlphaFoldDB" id="A0A0V8QBI4"/>
<evidence type="ECO:0000313" key="2">
    <source>
        <dbReference type="EMBL" id="KSV57921.1"/>
    </source>
</evidence>
<reference evidence="2 3" key="1">
    <citation type="submission" date="2015-11" db="EMBL/GenBank/DDBJ databases">
        <title>Butyribacter intestini gen. nov., sp. nov., a butyric acid-producing bacterium of the family Lachnospiraceae isolated from the human faeces.</title>
        <authorList>
            <person name="Zou Y."/>
            <person name="Xue W."/>
            <person name="Luo G."/>
            <person name="Lv M."/>
        </authorList>
    </citation>
    <scope>NUCLEOTIDE SEQUENCE [LARGE SCALE GENOMIC DNA]</scope>
    <source>
        <strain evidence="2 3">ACET-33324</strain>
    </source>
</reference>
<dbReference type="Proteomes" id="UP000054874">
    <property type="component" value="Unassembled WGS sequence"/>
</dbReference>
<organism evidence="2 3">
    <name type="scientific">Acetivibrio ethanolgignens</name>
    <dbReference type="NCBI Taxonomy" id="290052"/>
    <lineage>
        <taxon>Bacteria</taxon>
        <taxon>Bacillati</taxon>
        <taxon>Bacillota</taxon>
        <taxon>Clostridia</taxon>
        <taxon>Eubacteriales</taxon>
        <taxon>Oscillospiraceae</taxon>
        <taxon>Acetivibrio</taxon>
    </lineage>
</organism>
<name>A0A0V8QBI4_9FIRM</name>
<dbReference type="OrthoDB" id="2108211at2"/>
<evidence type="ECO:0000313" key="3">
    <source>
        <dbReference type="Proteomes" id="UP000054874"/>
    </source>
</evidence>
<keyword evidence="3" id="KW-1185">Reference proteome</keyword>
<feature type="region of interest" description="Disordered" evidence="1">
    <location>
        <begin position="31"/>
        <end position="53"/>
    </location>
</feature>